<dbReference type="Proteomes" id="UP000262142">
    <property type="component" value="Unassembled WGS sequence"/>
</dbReference>
<organism evidence="4 5">
    <name type="scientific">Candidatus Ornithobacterium hominis</name>
    <dbReference type="NCBI Taxonomy" id="2497989"/>
    <lineage>
        <taxon>Bacteria</taxon>
        <taxon>Pseudomonadati</taxon>
        <taxon>Bacteroidota</taxon>
        <taxon>Flavobacteriia</taxon>
        <taxon>Flavobacteriales</taxon>
        <taxon>Weeksellaceae</taxon>
        <taxon>Ornithobacterium</taxon>
    </lineage>
</organism>
<dbReference type="EMBL" id="UNSC01000001">
    <property type="protein sequence ID" value="SZD71442.1"/>
    <property type="molecule type" value="Genomic_DNA"/>
</dbReference>
<evidence type="ECO:0000313" key="4">
    <source>
        <dbReference type="EMBL" id="SZD71442.1"/>
    </source>
</evidence>
<sequence>MADLKNQIENYFKTNFQSDSLSIQREKYFEKFLSQGFPTPKLEEWKYTSMRKWWSQEYELAKVDEMKANEQIKKIVKDSQLSGSKLVFINGVFSEEISEIQRGLNILFLQNQPKLPEKFGQILKEDEALVNLNAALATQGYLISVEKASKLNPVEIFHFYESEKPIFLNLRNFIEIKKSQELALIETHISLSSQPNFIHQLTEVDLEENAKLDVYKIQNDEKGSALVDSVFCNQQRDSLAKVHTFSMAGEMIRNNLNFRQNGENCNSVMQAITLGKEQQHVDHHTLVEHTAPNCESHELYRTILDDESTGVFNGKIIVDANAQKIDAFQQNNNILLSPKASVDTKPQLEIFADDVKCSHGCTVGQLDRDALFYMESRGIPKKEAQAYLLFAFCSDVLSEVEYEPLKNHISAILAKKLNVEMDFH</sequence>
<dbReference type="InterPro" id="IPR045595">
    <property type="entry name" value="SufBD_N"/>
</dbReference>
<dbReference type="InterPro" id="IPR037284">
    <property type="entry name" value="SUF_FeS_clus_asmbl_SufBD_sf"/>
</dbReference>
<dbReference type="RefSeq" id="WP_119058999.1">
    <property type="nucleotide sequence ID" value="NZ_UNSC01000001.1"/>
</dbReference>
<accession>A0A383TUU9</accession>
<dbReference type="GO" id="GO:0016226">
    <property type="term" value="P:iron-sulfur cluster assembly"/>
    <property type="evidence" value="ECO:0007669"/>
    <property type="project" value="InterPro"/>
</dbReference>
<comment type="similarity">
    <text evidence="1">Belongs to the iron-sulfur cluster assembly SufBD family.</text>
</comment>
<dbReference type="AlphaFoldDB" id="A0A383TUU9"/>
<dbReference type="OrthoDB" id="9768262at2"/>
<evidence type="ECO:0000313" key="5">
    <source>
        <dbReference type="Proteomes" id="UP000262142"/>
    </source>
</evidence>
<dbReference type="NCBIfam" id="TIGR01981">
    <property type="entry name" value="sufD"/>
    <property type="match status" value="1"/>
</dbReference>
<dbReference type="PANTHER" id="PTHR43575:SF1">
    <property type="entry name" value="PROTEIN ABCI7, CHLOROPLASTIC"/>
    <property type="match status" value="1"/>
</dbReference>
<dbReference type="InterPro" id="IPR011542">
    <property type="entry name" value="SUF_FeS_clus_asmbl_SufD"/>
</dbReference>
<keyword evidence="5" id="KW-1185">Reference proteome</keyword>
<feature type="domain" description="SUF system FeS cluster assembly SufBD N-terminal" evidence="3">
    <location>
        <begin position="17"/>
        <end position="152"/>
    </location>
</feature>
<evidence type="ECO:0000256" key="1">
    <source>
        <dbReference type="ARBA" id="ARBA00043967"/>
    </source>
</evidence>
<dbReference type="InterPro" id="IPR000825">
    <property type="entry name" value="SUF_FeS_clus_asmbl_SufBD_core"/>
</dbReference>
<reference evidence="4 5" key="1">
    <citation type="submission" date="2018-09" db="EMBL/GenBank/DDBJ databases">
        <authorList>
            <consortium name="Pathogen Informatics"/>
        </authorList>
    </citation>
    <scope>NUCLEOTIDE SEQUENCE [LARGE SCALE GENOMIC DNA]</scope>
    <source>
        <strain evidence="4 5">OH-22767</strain>
    </source>
</reference>
<protein>
    <submittedName>
        <fullName evidence="4">FeS cluster assembly protein sufD</fullName>
    </submittedName>
</protein>
<dbReference type="PANTHER" id="PTHR43575">
    <property type="entry name" value="PROTEIN ABCI7, CHLOROPLASTIC"/>
    <property type="match status" value="1"/>
</dbReference>
<evidence type="ECO:0000259" key="3">
    <source>
        <dbReference type="Pfam" id="PF19295"/>
    </source>
</evidence>
<feature type="domain" description="SUF system FeS cluster assembly SufBD core" evidence="2">
    <location>
        <begin position="167"/>
        <end position="392"/>
    </location>
</feature>
<dbReference type="Pfam" id="PF19295">
    <property type="entry name" value="SufBD_N"/>
    <property type="match status" value="1"/>
</dbReference>
<proteinExistence type="inferred from homology"/>
<dbReference type="InterPro" id="IPR055346">
    <property type="entry name" value="Fe-S_cluster_assembly_SufBD"/>
</dbReference>
<name>A0A383TUU9_9FLAO</name>
<dbReference type="Pfam" id="PF01458">
    <property type="entry name" value="SUFBD_core"/>
    <property type="match status" value="1"/>
</dbReference>
<dbReference type="SUPFAM" id="SSF101960">
    <property type="entry name" value="Stabilizer of iron transporter SufD"/>
    <property type="match status" value="1"/>
</dbReference>
<gene>
    <name evidence="4" type="primary">sufD</name>
    <name evidence="4" type="ORF">SAMEA104719789_00541</name>
</gene>
<evidence type="ECO:0000259" key="2">
    <source>
        <dbReference type="Pfam" id="PF01458"/>
    </source>
</evidence>